<feature type="transmembrane region" description="Helical" evidence="2">
    <location>
        <begin position="314"/>
        <end position="334"/>
    </location>
</feature>
<keyword evidence="2" id="KW-1133">Transmembrane helix</keyword>
<feature type="domain" description="TIR" evidence="3">
    <location>
        <begin position="153"/>
        <end position="295"/>
    </location>
</feature>
<keyword evidence="2" id="KW-0472">Membrane</keyword>
<dbReference type="SUPFAM" id="SSF48452">
    <property type="entry name" value="TPR-like"/>
    <property type="match status" value="1"/>
</dbReference>
<protein>
    <submittedName>
        <fullName evidence="4">TIR domain-containing protein</fullName>
    </submittedName>
</protein>
<dbReference type="InterPro" id="IPR035897">
    <property type="entry name" value="Toll_tir_struct_dom_sf"/>
</dbReference>
<comment type="caution">
    <text evidence="4">The sequence shown here is derived from an EMBL/GenBank/DDBJ whole genome shotgun (WGS) entry which is preliminary data.</text>
</comment>
<accession>A0ABR9QY23</accession>
<dbReference type="PROSITE" id="PS50005">
    <property type="entry name" value="TPR"/>
    <property type="match status" value="1"/>
</dbReference>
<dbReference type="Gene3D" id="1.25.40.10">
    <property type="entry name" value="Tetratricopeptide repeat domain"/>
    <property type="match status" value="1"/>
</dbReference>
<keyword evidence="2" id="KW-0812">Transmembrane</keyword>
<evidence type="ECO:0000256" key="1">
    <source>
        <dbReference type="PROSITE-ProRule" id="PRU00339"/>
    </source>
</evidence>
<dbReference type="Proteomes" id="UP001516588">
    <property type="component" value="Unassembled WGS sequence"/>
</dbReference>
<evidence type="ECO:0000313" key="4">
    <source>
        <dbReference type="EMBL" id="MBE5035470.1"/>
    </source>
</evidence>
<gene>
    <name evidence="4" type="ORF">INF20_04130</name>
</gene>
<dbReference type="PROSITE" id="PS50104">
    <property type="entry name" value="TIR"/>
    <property type="match status" value="1"/>
</dbReference>
<evidence type="ECO:0000256" key="2">
    <source>
        <dbReference type="SAM" id="Phobius"/>
    </source>
</evidence>
<dbReference type="Gene3D" id="3.40.50.10140">
    <property type="entry name" value="Toll/interleukin-1 receptor homology (TIR) domain"/>
    <property type="match status" value="1"/>
</dbReference>
<dbReference type="EMBL" id="JADCKA010000005">
    <property type="protein sequence ID" value="MBE5035470.1"/>
    <property type="molecule type" value="Genomic_DNA"/>
</dbReference>
<keyword evidence="5" id="KW-1185">Reference proteome</keyword>
<name>A0ABR9QY23_9FIRM</name>
<dbReference type="Pfam" id="PF13676">
    <property type="entry name" value="TIR_2"/>
    <property type="match status" value="1"/>
</dbReference>
<organism evidence="4 5">
    <name type="scientific">Gallibacter intestinalis</name>
    <dbReference type="NCBI Taxonomy" id="2779356"/>
    <lineage>
        <taxon>Bacteria</taxon>
        <taxon>Bacillati</taxon>
        <taxon>Bacillota</taxon>
        <taxon>Clostridia</taxon>
        <taxon>Eubacteriales</taxon>
        <taxon>Eubacteriaceae</taxon>
        <taxon>Gallibacter</taxon>
    </lineage>
</organism>
<evidence type="ECO:0000313" key="5">
    <source>
        <dbReference type="Proteomes" id="UP001516588"/>
    </source>
</evidence>
<dbReference type="SUPFAM" id="SSF52200">
    <property type="entry name" value="Toll/Interleukin receptor TIR domain"/>
    <property type="match status" value="1"/>
</dbReference>
<dbReference type="InterPro" id="IPR019734">
    <property type="entry name" value="TPR_rpt"/>
</dbReference>
<dbReference type="RefSeq" id="WP_226385117.1">
    <property type="nucleotide sequence ID" value="NZ_JADCKA010000005.1"/>
</dbReference>
<dbReference type="InterPro" id="IPR011990">
    <property type="entry name" value="TPR-like_helical_dom_sf"/>
</dbReference>
<dbReference type="InterPro" id="IPR000157">
    <property type="entry name" value="TIR_dom"/>
</dbReference>
<evidence type="ECO:0000259" key="3">
    <source>
        <dbReference type="PROSITE" id="PS50104"/>
    </source>
</evidence>
<proteinExistence type="predicted"/>
<reference evidence="4 5" key="1">
    <citation type="submission" date="2020-10" db="EMBL/GenBank/DDBJ databases">
        <title>ChiBAC.</title>
        <authorList>
            <person name="Zenner C."/>
            <person name="Hitch T.C.A."/>
            <person name="Clavel T."/>
        </authorList>
    </citation>
    <scope>NUCLEOTIDE SEQUENCE [LARGE SCALE GENOMIC DNA]</scope>
    <source>
        <strain evidence="4 5">DSM 108706</strain>
    </source>
</reference>
<sequence>MIYKCKICGGSVTLDSVSRVAVCDYCGTKQVFPRFTDESERRLFESGNNYLQHGEYDKAESVFNQLLSIAPKDAEIYWDLVLCKYGVTFVSDSMTGKYVPTCNRTYYESIFDDNNYQKAIEYADEEERTLYQEYANIIHEIQKGILEISRKEKPFDIFISYKETDVNGNRTEDSIKAQKIYEKLTENGYKVFFSRITLENKIGTEYEPYIYAALSSSKVMLTVSSSKDNLEAPWVKNEWNRFLNLRQQDNSKVLIPLYFDMSRDELPDEFAILSAQEISGEENITELVRGIKKLIPLPVMLAEKRKARNKKIKIGVFIASVVIIIGTIAAIPHIKNYIKESQEYEVAIQQLYDGDYAEAAWGFEALDGFKDSEDKKIEAEKSWRNSLATATVMNTEMGGNEYYISTNGEAEILNINAGITNNDMNTNEHGEVVSIALCPNRGGDTDITKNPYVLYEDGYLMNSADNNNLENDWEDVIQISDGFSNTNVALKSDGTMLVEHPYHTDKWIEPIKEWHNIESFAYDNSGVILGLQTDGKVKGVFSENMRSQEAESFLDGISNIKKVYVTCGGVNNDEIYILAINDENTGYEFANGTVSKWDDLDIIDAEMQYLHVTEDINPRLDIYVVNKKHELTKLGDDKVIMNDVVYVDKNSIISRNGNVYKGYIYSNGPEKLEVKSIVRDEWL</sequence>
<keyword evidence="1" id="KW-0802">TPR repeat</keyword>
<feature type="repeat" description="TPR" evidence="1">
    <location>
        <begin position="40"/>
        <end position="73"/>
    </location>
</feature>